<dbReference type="AlphaFoldDB" id="A0A433U154"/>
<dbReference type="PANTHER" id="PTHR22801:SF63">
    <property type="entry name" value="C-TYPE LECTIN DOMAIN-CONTAINING PROTEIN"/>
    <property type="match status" value="1"/>
</dbReference>
<evidence type="ECO:0000313" key="4">
    <source>
        <dbReference type="Proteomes" id="UP000271974"/>
    </source>
</evidence>
<dbReference type="InterPro" id="IPR050801">
    <property type="entry name" value="Ca-Dep_Lectins_ImmuneDev"/>
</dbReference>
<dbReference type="PROSITE" id="PS50041">
    <property type="entry name" value="C_TYPE_LECTIN_2"/>
    <property type="match status" value="1"/>
</dbReference>
<evidence type="ECO:0000256" key="1">
    <source>
        <dbReference type="ARBA" id="ARBA00023157"/>
    </source>
</evidence>
<evidence type="ECO:0000259" key="2">
    <source>
        <dbReference type="PROSITE" id="PS50041"/>
    </source>
</evidence>
<keyword evidence="1" id="KW-1015">Disulfide bond</keyword>
<name>A0A433U154_ELYCH</name>
<dbReference type="SUPFAM" id="SSF56436">
    <property type="entry name" value="C-type lectin-like"/>
    <property type="match status" value="1"/>
</dbReference>
<dbReference type="OrthoDB" id="6142940at2759"/>
<reference evidence="3 4" key="1">
    <citation type="submission" date="2019-01" db="EMBL/GenBank/DDBJ databases">
        <title>A draft genome assembly of the solar-powered sea slug Elysia chlorotica.</title>
        <authorList>
            <person name="Cai H."/>
            <person name="Li Q."/>
            <person name="Fang X."/>
            <person name="Li J."/>
            <person name="Curtis N.E."/>
            <person name="Altenburger A."/>
            <person name="Shibata T."/>
            <person name="Feng M."/>
            <person name="Maeda T."/>
            <person name="Schwartz J.A."/>
            <person name="Shigenobu S."/>
            <person name="Lundholm N."/>
            <person name="Nishiyama T."/>
            <person name="Yang H."/>
            <person name="Hasebe M."/>
            <person name="Li S."/>
            <person name="Pierce S.K."/>
            <person name="Wang J."/>
        </authorList>
    </citation>
    <scope>NUCLEOTIDE SEQUENCE [LARGE SCALE GENOMIC DNA]</scope>
    <source>
        <strain evidence="3">EC2010</strain>
        <tissue evidence="3">Whole organism of an adult</tissue>
    </source>
</reference>
<dbReference type="EMBL" id="RQTK01000107">
    <property type="protein sequence ID" value="RUS87571.1"/>
    <property type="molecule type" value="Genomic_DNA"/>
</dbReference>
<keyword evidence="4" id="KW-1185">Reference proteome</keyword>
<dbReference type="InterPro" id="IPR018378">
    <property type="entry name" value="C-type_lectin_CS"/>
</dbReference>
<dbReference type="Proteomes" id="UP000271974">
    <property type="component" value="Unassembled WGS sequence"/>
</dbReference>
<accession>A0A433U154</accession>
<dbReference type="CDD" id="cd00037">
    <property type="entry name" value="CLECT"/>
    <property type="match status" value="1"/>
</dbReference>
<feature type="domain" description="C-type lectin" evidence="2">
    <location>
        <begin position="3"/>
        <end position="105"/>
    </location>
</feature>
<dbReference type="InterPro" id="IPR016186">
    <property type="entry name" value="C-type_lectin-like/link_sf"/>
</dbReference>
<organism evidence="3 4">
    <name type="scientific">Elysia chlorotica</name>
    <name type="common">Eastern emerald elysia</name>
    <name type="synonym">Sea slug</name>
    <dbReference type="NCBI Taxonomy" id="188477"/>
    <lineage>
        <taxon>Eukaryota</taxon>
        <taxon>Metazoa</taxon>
        <taxon>Spiralia</taxon>
        <taxon>Lophotrochozoa</taxon>
        <taxon>Mollusca</taxon>
        <taxon>Gastropoda</taxon>
        <taxon>Heterobranchia</taxon>
        <taxon>Euthyneura</taxon>
        <taxon>Panpulmonata</taxon>
        <taxon>Sacoglossa</taxon>
        <taxon>Placobranchoidea</taxon>
        <taxon>Plakobranchidae</taxon>
        <taxon>Elysia</taxon>
    </lineage>
</organism>
<dbReference type="SMART" id="SM00034">
    <property type="entry name" value="CLECT"/>
    <property type="match status" value="1"/>
</dbReference>
<dbReference type="PANTHER" id="PTHR22801">
    <property type="entry name" value="LITHOSTATHINE"/>
    <property type="match status" value="1"/>
</dbReference>
<dbReference type="InterPro" id="IPR001304">
    <property type="entry name" value="C-type_lectin-like"/>
</dbReference>
<comment type="caution">
    <text evidence="3">The sequence shown here is derived from an EMBL/GenBank/DDBJ whole genome shotgun (WGS) entry which is preliminary data.</text>
</comment>
<protein>
    <recommendedName>
        <fullName evidence="2">C-type lectin domain-containing protein</fullName>
    </recommendedName>
</protein>
<evidence type="ECO:0000313" key="3">
    <source>
        <dbReference type="EMBL" id="RUS87571.1"/>
    </source>
</evidence>
<dbReference type="InterPro" id="IPR016187">
    <property type="entry name" value="CTDL_fold"/>
</dbReference>
<dbReference type="Gene3D" id="3.10.100.10">
    <property type="entry name" value="Mannose-Binding Protein A, subunit A"/>
    <property type="match status" value="1"/>
</dbReference>
<sequence length="114" mass="12923">MDKSSCNALGAFLVEIFDQATNDFIVEMARKHNHHVIWLGGNDRAQTGQWIWANSGIAVSTFDDWAAGQPDTGSSTEHCMELNIDRFNSHWNDDQCAHNQRFICQTYADEEFIG</sequence>
<dbReference type="PROSITE" id="PS00615">
    <property type="entry name" value="C_TYPE_LECTIN_1"/>
    <property type="match status" value="1"/>
</dbReference>
<dbReference type="Pfam" id="PF00059">
    <property type="entry name" value="Lectin_C"/>
    <property type="match status" value="1"/>
</dbReference>
<proteinExistence type="predicted"/>
<gene>
    <name evidence="3" type="ORF">EGW08_004677</name>
</gene>